<dbReference type="Pfam" id="PF07253">
    <property type="entry name" value="Gypsy"/>
    <property type="match status" value="1"/>
</dbReference>
<protein>
    <submittedName>
        <fullName evidence="2">Envelope protein</fullName>
    </submittedName>
</protein>
<dbReference type="GO" id="GO:0019031">
    <property type="term" value="C:viral envelope"/>
    <property type="evidence" value="ECO:0007669"/>
    <property type="project" value="UniProtKB-KW"/>
</dbReference>
<keyword evidence="2" id="KW-0261">Viral envelope protein</keyword>
<dbReference type="InterPro" id="IPR009882">
    <property type="entry name" value="Gypsy"/>
</dbReference>
<reference evidence="2" key="1">
    <citation type="submission" date="2023-04" db="EMBL/GenBank/DDBJ databases">
        <title>Novel viruses in aedes, anopheles and culex mosquitoes from high pantanal, mato grosso state, Brazil 2019.</title>
        <authorList>
            <person name="Pavon J.A.R."/>
            <person name="Neves N.A.S."/>
            <person name="Pinho J.B."/>
            <person name="Patroca S."/>
            <person name="Cruz A.C.B."/>
            <person name="Medeiros D.B.A."/>
            <person name="Nunes M.R.T."/>
            <person name="Slhessarenko R.D."/>
        </authorList>
    </citation>
    <scope>NUCLEOTIDE SEQUENCE</scope>
    <source>
        <strain evidence="2">JARP23</strain>
    </source>
</reference>
<evidence type="ECO:0000313" key="2">
    <source>
        <dbReference type="EMBL" id="WNO13942.1"/>
    </source>
</evidence>
<keyword evidence="1" id="KW-0812">Transmembrane</keyword>
<organism evidence="2">
    <name type="scientific">Panta errantivirus</name>
    <dbReference type="NCBI Taxonomy" id="3078412"/>
    <lineage>
        <taxon>Viruses</taxon>
        <taxon>Riboviria</taxon>
        <taxon>Pararnavirae</taxon>
        <taxon>Artverviricota</taxon>
        <taxon>Revtraviricetes</taxon>
        <taxon>Ortervirales</taxon>
        <taxon>Metaviridae</taxon>
        <taxon>Errantivirus</taxon>
    </lineage>
</organism>
<sequence length="487" mass="55594">MENIPIVAFNRGNARVAVGNNYYIHHFNVSSIQHEIRILSAEFSSLEETQFTTIIEQEFTNANDMLKNTFPIHRSKRWDTIGTVWKFIAGSPDADDLRLINSTINDLINNNNVQVKINNDLTLQLTETLGRIKEALKFSRDTSVDLFSINILLNLRYLSEKLGLVTDSIALAKLGITNSRILNRKEIDLLISDLRKQDLPIHTVTEALSYTNTKIATNNNEILFIISCPRLTNDYYKKIEIYPVTNNCKKVHVPNQYYLSLKSQFSIIPNVEKLIYDIKDLQRDNGKCIPALLQGESAICDYVSNPAKTEIIHLDMNHLLIDAVSTFTLKTTCGVKKRNLTGSFLITYEACNIFIDEKLISNNKTEMFGSPLNLPIYGIKVTPKNSVINLSLEHLHSLHKELRNEMQEIRLETNSITWNGFHISIISLPLLLIIITCIYLGIKLWKGKTVINIHEPATQNPVPNNEFNENNYNPPTMMHVFRTEPQI</sequence>
<keyword evidence="1" id="KW-0472">Membrane</keyword>
<proteinExistence type="predicted"/>
<name>A0AB38Z2P4_9VIRU</name>
<keyword evidence="1" id="KW-1133">Transmembrane helix</keyword>
<dbReference type="EMBL" id="OQ968291">
    <property type="protein sequence ID" value="WNO13942.1"/>
    <property type="molecule type" value="Genomic_RNA"/>
</dbReference>
<accession>A0AB38Z2P4</accession>
<feature type="transmembrane region" description="Helical" evidence="1">
    <location>
        <begin position="421"/>
        <end position="442"/>
    </location>
</feature>
<keyword evidence="2" id="KW-0946">Virion</keyword>
<evidence type="ECO:0000256" key="1">
    <source>
        <dbReference type="SAM" id="Phobius"/>
    </source>
</evidence>